<dbReference type="EMBL" id="CP018047">
    <property type="protein sequence ID" value="AQU68925.1"/>
    <property type="molecule type" value="Genomic_DNA"/>
</dbReference>
<accession>A0A1U9QZ25</accession>
<dbReference type="AlphaFoldDB" id="A0A1U9QZ25"/>
<feature type="compositionally biased region" description="Basic and acidic residues" evidence="1">
    <location>
        <begin position="12"/>
        <end position="35"/>
    </location>
</feature>
<gene>
    <name evidence="2" type="ORF">BBN63_24810</name>
</gene>
<dbReference type="KEGG" id="snw:BBN63_24810"/>
<evidence type="ECO:0000313" key="3">
    <source>
        <dbReference type="Proteomes" id="UP000189677"/>
    </source>
</evidence>
<name>A0A1U9QZ25_STRNV</name>
<reference evidence="2 3" key="1">
    <citation type="submission" date="2016-11" db="EMBL/GenBank/DDBJ databases">
        <title>Complete genome sequence of Streptomyces niveus SCSIO 3406.</title>
        <authorList>
            <person name="Zhu Q."/>
            <person name="Cheng W."/>
            <person name="Song Y."/>
            <person name="Li Q."/>
            <person name="Ju J."/>
        </authorList>
    </citation>
    <scope>NUCLEOTIDE SEQUENCE [LARGE SCALE GENOMIC DNA]</scope>
    <source>
        <strain evidence="2 3">SCSIO 3406</strain>
    </source>
</reference>
<evidence type="ECO:0000256" key="1">
    <source>
        <dbReference type="SAM" id="MobiDB-lite"/>
    </source>
</evidence>
<sequence length="66" mass="7068">MQRFDGVTSHMSESRTDTAQDRPHQAAGDRDETGHGKHRGGAAATDDSQSSAHGRHRRPGESAETA</sequence>
<keyword evidence="3" id="KW-1185">Reference proteome</keyword>
<organism evidence="2 3">
    <name type="scientific">Streptomyces niveus</name>
    <name type="common">Streptomyces spheroides</name>
    <dbReference type="NCBI Taxonomy" id="193462"/>
    <lineage>
        <taxon>Bacteria</taxon>
        <taxon>Bacillati</taxon>
        <taxon>Actinomycetota</taxon>
        <taxon>Actinomycetes</taxon>
        <taxon>Kitasatosporales</taxon>
        <taxon>Streptomycetaceae</taxon>
        <taxon>Streptomyces</taxon>
    </lineage>
</organism>
<proteinExistence type="predicted"/>
<dbReference type="Proteomes" id="UP000189677">
    <property type="component" value="Chromosome"/>
</dbReference>
<protein>
    <submittedName>
        <fullName evidence="2">Uncharacterized protein</fullName>
    </submittedName>
</protein>
<feature type="region of interest" description="Disordered" evidence="1">
    <location>
        <begin position="1"/>
        <end position="66"/>
    </location>
</feature>
<evidence type="ECO:0000313" key="2">
    <source>
        <dbReference type="EMBL" id="AQU68925.1"/>
    </source>
</evidence>